<keyword evidence="3" id="KW-1185">Reference proteome</keyword>
<organism evidence="2 3">
    <name type="scientific">Candidatus Frankia alpina</name>
    <dbReference type="NCBI Taxonomy" id="2699483"/>
    <lineage>
        <taxon>Bacteria</taxon>
        <taxon>Bacillati</taxon>
        <taxon>Actinomycetota</taxon>
        <taxon>Actinomycetes</taxon>
        <taxon>Frankiales</taxon>
        <taxon>Frankiaceae</taxon>
        <taxon>Frankia</taxon>
    </lineage>
</organism>
<dbReference type="AlphaFoldDB" id="A0A4S5BYL9"/>
<dbReference type="InterPro" id="IPR004045">
    <property type="entry name" value="Glutathione_S-Trfase_N"/>
</dbReference>
<reference evidence="2 3" key="1">
    <citation type="submission" date="2019-04" db="EMBL/GenBank/DDBJ databases">
        <title>Draft genome sequences for three unisolated Alnus-infective Frankia Sp+ strains, AgTrS, AiOr and AvVan, the first sequenced Frankia strains able to sporulate in-planta.</title>
        <authorList>
            <person name="Bethencourt L."/>
            <person name="Vautrin F."/>
            <person name="Taib N."/>
            <person name="Dubost A."/>
            <person name="Castro-Garcia L."/>
            <person name="Imbaud O."/>
            <person name="Abrouk D."/>
            <person name="Fournier P."/>
            <person name="Briolay J."/>
            <person name="Nguyen A."/>
            <person name="Normand P."/>
            <person name="Fernandez M.P."/>
            <person name="Brochier-Armanet C."/>
            <person name="Herrera-Belaroussi A."/>
        </authorList>
    </citation>
    <scope>NUCLEOTIDE SEQUENCE [LARGE SCALE GENOMIC DNA]</scope>
    <source>
        <strain evidence="2 3">AvVan</strain>
    </source>
</reference>
<dbReference type="EMBL" id="SSXH01000796">
    <property type="protein sequence ID" value="THJ38010.1"/>
    <property type="molecule type" value="Genomic_DNA"/>
</dbReference>
<dbReference type="PANTHER" id="PTHR32419">
    <property type="entry name" value="GLUTATHIONYL-HYDROQUINONE REDUCTASE"/>
    <property type="match status" value="1"/>
</dbReference>
<comment type="caution">
    <text evidence="2">The sequence shown here is derived from an EMBL/GenBank/DDBJ whole genome shotgun (WGS) entry which is preliminary data.</text>
</comment>
<evidence type="ECO:0000259" key="1">
    <source>
        <dbReference type="Pfam" id="PF13409"/>
    </source>
</evidence>
<gene>
    <name evidence="2" type="ORF">E7Y31_20875</name>
</gene>
<dbReference type="InterPro" id="IPR036249">
    <property type="entry name" value="Thioredoxin-like_sf"/>
</dbReference>
<sequence>MSQAAAVSQTTRPVYASPTDVATYGEYTIRWDPADTRPLYRFTGRITADGSSGFPAEPGRYHIYAGWFCPWAHRVTLERALHGLEDVISVSYVDGTRDTRGWGFRESHGPDPVNGFTLLRDAYERTEPGFDGHVSVPTLWDRQTGQVVSNDFTSLGI</sequence>
<feature type="domain" description="GST N-terminal" evidence="1">
    <location>
        <begin position="68"/>
        <end position="152"/>
    </location>
</feature>
<dbReference type="GO" id="GO:0005737">
    <property type="term" value="C:cytoplasm"/>
    <property type="evidence" value="ECO:0007669"/>
    <property type="project" value="TreeGrafter"/>
</dbReference>
<name>A0A4S5BYL9_9ACTN</name>
<dbReference type="Proteomes" id="UP000305282">
    <property type="component" value="Unassembled WGS sequence"/>
</dbReference>
<evidence type="ECO:0000313" key="3">
    <source>
        <dbReference type="Proteomes" id="UP000305282"/>
    </source>
</evidence>
<accession>A0A4S5BYL9</accession>
<dbReference type="GO" id="GO:0004364">
    <property type="term" value="F:glutathione transferase activity"/>
    <property type="evidence" value="ECO:0007669"/>
    <property type="project" value="InterPro"/>
</dbReference>
<keyword evidence="2" id="KW-0808">Transferase</keyword>
<dbReference type="Gene3D" id="3.40.30.10">
    <property type="entry name" value="Glutaredoxin"/>
    <property type="match status" value="1"/>
</dbReference>
<dbReference type="SUPFAM" id="SSF52833">
    <property type="entry name" value="Thioredoxin-like"/>
    <property type="match status" value="1"/>
</dbReference>
<proteinExistence type="predicted"/>
<dbReference type="PANTHER" id="PTHR32419:SF6">
    <property type="entry name" value="GLUTATHIONE S-TRANSFERASE OMEGA-LIKE 1-RELATED"/>
    <property type="match status" value="1"/>
</dbReference>
<feature type="non-terminal residue" evidence="2">
    <location>
        <position position="157"/>
    </location>
</feature>
<evidence type="ECO:0000313" key="2">
    <source>
        <dbReference type="EMBL" id="THJ38010.1"/>
    </source>
</evidence>
<dbReference type="Pfam" id="PF13409">
    <property type="entry name" value="GST_N_2"/>
    <property type="match status" value="1"/>
</dbReference>
<protein>
    <submittedName>
        <fullName evidence="2">Glutathione S-transferase</fullName>
    </submittedName>
</protein>
<dbReference type="InterPro" id="IPR016639">
    <property type="entry name" value="GST_Omega/GSH"/>
</dbReference>